<sequence>MGTNLSSPSKKYADRRHELAHLQNEGFMLTGSGSGPSLHLVAVDAGVAEQWWSRLSSSVQREGIIKFLEIDLLFLSEDLVEDRYKRKPGGEGVPSLHVICWRQGRTTKETAGAPPPPPPSCGRQEKRRCFSLLLLSNRSRTRGASPFSIDFHHRATMAACVPIFLSR</sequence>
<dbReference type="Proteomes" id="UP001177003">
    <property type="component" value="Chromosome 0"/>
</dbReference>
<evidence type="ECO:0000313" key="2">
    <source>
        <dbReference type="Proteomes" id="UP001177003"/>
    </source>
</evidence>
<keyword evidence="2" id="KW-1185">Reference proteome</keyword>
<reference evidence="1" key="1">
    <citation type="submission" date="2023-04" db="EMBL/GenBank/DDBJ databases">
        <authorList>
            <person name="Vijverberg K."/>
            <person name="Xiong W."/>
            <person name="Schranz E."/>
        </authorList>
    </citation>
    <scope>NUCLEOTIDE SEQUENCE</scope>
</reference>
<proteinExistence type="predicted"/>
<dbReference type="EMBL" id="OX465086">
    <property type="protein sequence ID" value="CAI9260589.1"/>
    <property type="molecule type" value="Genomic_DNA"/>
</dbReference>
<evidence type="ECO:0000313" key="1">
    <source>
        <dbReference type="EMBL" id="CAI9260589.1"/>
    </source>
</evidence>
<protein>
    <submittedName>
        <fullName evidence="1">Uncharacterized protein</fullName>
    </submittedName>
</protein>
<dbReference type="AlphaFoldDB" id="A0AA35V2D7"/>
<name>A0AA35V2D7_LACSI</name>
<accession>A0AA35V2D7</accession>
<organism evidence="1 2">
    <name type="scientific">Lactuca saligna</name>
    <name type="common">Willowleaf lettuce</name>
    <dbReference type="NCBI Taxonomy" id="75948"/>
    <lineage>
        <taxon>Eukaryota</taxon>
        <taxon>Viridiplantae</taxon>
        <taxon>Streptophyta</taxon>
        <taxon>Embryophyta</taxon>
        <taxon>Tracheophyta</taxon>
        <taxon>Spermatophyta</taxon>
        <taxon>Magnoliopsida</taxon>
        <taxon>eudicotyledons</taxon>
        <taxon>Gunneridae</taxon>
        <taxon>Pentapetalae</taxon>
        <taxon>asterids</taxon>
        <taxon>campanulids</taxon>
        <taxon>Asterales</taxon>
        <taxon>Asteraceae</taxon>
        <taxon>Cichorioideae</taxon>
        <taxon>Cichorieae</taxon>
        <taxon>Lactucinae</taxon>
        <taxon>Lactuca</taxon>
    </lineage>
</organism>
<gene>
    <name evidence="1" type="ORF">LSALG_LOCUS1420</name>
</gene>